<dbReference type="Pfam" id="PF13606">
    <property type="entry name" value="Ank_3"/>
    <property type="match status" value="1"/>
</dbReference>
<dbReference type="SMART" id="SM00248">
    <property type="entry name" value="ANK"/>
    <property type="match status" value="5"/>
</dbReference>
<accession>A0ABR2KLW8</accession>
<dbReference type="InterPro" id="IPR036770">
    <property type="entry name" value="Ankyrin_rpt-contain_sf"/>
</dbReference>
<dbReference type="PANTHER" id="PTHR24198">
    <property type="entry name" value="ANKYRIN REPEAT AND PROTEIN KINASE DOMAIN-CONTAINING PROTEIN"/>
    <property type="match status" value="1"/>
</dbReference>
<evidence type="ECO:0000256" key="2">
    <source>
        <dbReference type="ARBA" id="ARBA00023043"/>
    </source>
</evidence>
<sequence>MIKKLPHINNEIDIFENTPLHYAAKYGRVSIVRLLCSHGVNIKCRNMDGFLPSHYAAICGSLPILQILQLNGDSLTEINKSKWTPLHYAIKYQHHQIIDYLMQIETAIIPPLVSENENDNTDNHFPKTQYSPHSYDVAATLIQLAATYGSTNLVEAIINKIEGFESLNHNGWNLLHFAAANGISDVFYCVHNIVKSDDIFLVKDRNLRNLTHIATISDHLESLMALEELKFIQYTEKDKFGILIFFFIS</sequence>
<comment type="caution">
    <text evidence="4">The sequence shown here is derived from an EMBL/GenBank/DDBJ whole genome shotgun (WGS) entry which is preliminary data.</text>
</comment>
<dbReference type="PROSITE" id="PS50088">
    <property type="entry name" value="ANK_REPEAT"/>
    <property type="match status" value="1"/>
</dbReference>
<dbReference type="SUPFAM" id="SSF48403">
    <property type="entry name" value="Ankyrin repeat"/>
    <property type="match status" value="1"/>
</dbReference>
<protein>
    <recommendedName>
        <fullName evidence="6">Ankyrin repeat protein</fullName>
    </recommendedName>
</protein>
<evidence type="ECO:0000256" key="1">
    <source>
        <dbReference type="ARBA" id="ARBA00022737"/>
    </source>
</evidence>
<dbReference type="PROSITE" id="PS50297">
    <property type="entry name" value="ANK_REP_REGION"/>
    <property type="match status" value="1"/>
</dbReference>
<reference evidence="4 5" key="1">
    <citation type="submission" date="2024-04" db="EMBL/GenBank/DDBJ databases">
        <title>Tritrichomonas musculus Genome.</title>
        <authorList>
            <person name="Alves-Ferreira E."/>
            <person name="Grigg M."/>
            <person name="Lorenzi H."/>
            <person name="Galac M."/>
        </authorList>
    </citation>
    <scope>NUCLEOTIDE SEQUENCE [LARGE SCALE GENOMIC DNA]</scope>
    <source>
        <strain evidence="4 5">EAF2021</strain>
    </source>
</reference>
<dbReference type="Gene3D" id="1.25.40.20">
    <property type="entry name" value="Ankyrin repeat-containing domain"/>
    <property type="match status" value="1"/>
</dbReference>
<evidence type="ECO:0008006" key="6">
    <source>
        <dbReference type="Google" id="ProtNLM"/>
    </source>
</evidence>
<feature type="repeat" description="ANK" evidence="3">
    <location>
        <begin position="15"/>
        <end position="47"/>
    </location>
</feature>
<evidence type="ECO:0000256" key="3">
    <source>
        <dbReference type="PROSITE-ProRule" id="PRU00023"/>
    </source>
</evidence>
<dbReference type="PANTHER" id="PTHR24198:SF165">
    <property type="entry name" value="ANKYRIN REPEAT-CONTAINING PROTEIN-RELATED"/>
    <property type="match status" value="1"/>
</dbReference>
<dbReference type="EMBL" id="JAPFFF010000004">
    <property type="protein sequence ID" value="KAK8891422.1"/>
    <property type="molecule type" value="Genomic_DNA"/>
</dbReference>
<evidence type="ECO:0000313" key="5">
    <source>
        <dbReference type="Proteomes" id="UP001470230"/>
    </source>
</evidence>
<dbReference type="Proteomes" id="UP001470230">
    <property type="component" value="Unassembled WGS sequence"/>
</dbReference>
<evidence type="ECO:0000313" key="4">
    <source>
        <dbReference type="EMBL" id="KAK8891422.1"/>
    </source>
</evidence>
<organism evidence="4 5">
    <name type="scientific">Tritrichomonas musculus</name>
    <dbReference type="NCBI Taxonomy" id="1915356"/>
    <lineage>
        <taxon>Eukaryota</taxon>
        <taxon>Metamonada</taxon>
        <taxon>Parabasalia</taxon>
        <taxon>Tritrichomonadida</taxon>
        <taxon>Tritrichomonadidae</taxon>
        <taxon>Tritrichomonas</taxon>
    </lineage>
</organism>
<dbReference type="Pfam" id="PF12796">
    <property type="entry name" value="Ank_2"/>
    <property type="match status" value="1"/>
</dbReference>
<dbReference type="InterPro" id="IPR002110">
    <property type="entry name" value="Ankyrin_rpt"/>
</dbReference>
<keyword evidence="5" id="KW-1185">Reference proteome</keyword>
<name>A0ABR2KLW8_9EUKA</name>
<keyword evidence="2 3" id="KW-0040">ANK repeat</keyword>
<keyword evidence="1" id="KW-0677">Repeat</keyword>
<gene>
    <name evidence="4" type="ORF">M9Y10_028631</name>
</gene>
<proteinExistence type="predicted"/>